<gene>
    <name evidence="3" type="ORF">GCM10007043_21680</name>
</gene>
<name>A0A8J3BAH8_9BACI</name>
<protein>
    <submittedName>
        <fullName evidence="3">Uncharacterized protein</fullName>
    </submittedName>
</protein>
<reference evidence="3" key="2">
    <citation type="submission" date="2020-09" db="EMBL/GenBank/DDBJ databases">
        <authorList>
            <person name="Sun Q."/>
            <person name="Ohkuma M."/>
        </authorList>
    </citation>
    <scope>NUCLEOTIDE SEQUENCE</scope>
    <source>
        <strain evidence="3">JCM 14719</strain>
    </source>
</reference>
<keyword evidence="4" id="KW-1185">Reference proteome</keyword>
<evidence type="ECO:0000256" key="1">
    <source>
        <dbReference type="SAM" id="Coils"/>
    </source>
</evidence>
<feature type="coiled-coil region" evidence="1">
    <location>
        <begin position="22"/>
        <end position="49"/>
    </location>
</feature>
<feature type="region of interest" description="Disordered" evidence="2">
    <location>
        <begin position="1"/>
        <end position="22"/>
    </location>
</feature>
<evidence type="ECO:0000313" key="3">
    <source>
        <dbReference type="EMBL" id="GGK07307.1"/>
    </source>
</evidence>
<proteinExistence type="predicted"/>
<dbReference type="Proteomes" id="UP000637720">
    <property type="component" value="Unassembled WGS sequence"/>
</dbReference>
<accession>A0A8J3BAH8</accession>
<evidence type="ECO:0000313" key="4">
    <source>
        <dbReference type="Proteomes" id="UP000637720"/>
    </source>
</evidence>
<feature type="compositionally biased region" description="Low complexity" evidence="2">
    <location>
        <begin position="83"/>
        <end position="102"/>
    </location>
</feature>
<evidence type="ECO:0000256" key="2">
    <source>
        <dbReference type="SAM" id="MobiDB-lite"/>
    </source>
</evidence>
<dbReference type="EMBL" id="BMOF01000062">
    <property type="protein sequence ID" value="GGK07307.1"/>
    <property type="molecule type" value="Genomic_DNA"/>
</dbReference>
<dbReference type="AlphaFoldDB" id="A0A8J3BAH8"/>
<reference evidence="3" key="1">
    <citation type="journal article" date="2014" name="Int. J. Syst. Evol. Microbiol.">
        <title>Complete genome sequence of Corynebacterium casei LMG S-19264T (=DSM 44701T), isolated from a smear-ripened cheese.</title>
        <authorList>
            <consortium name="US DOE Joint Genome Institute (JGI-PGF)"/>
            <person name="Walter F."/>
            <person name="Albersmeier A."/>
            <person name="Kalinowski J."/>
            <person name="Ruckert C."/>
        </authorList>
    </citation>
    <scope>NUCLEOTIDE SEQUENCE</scope>
    <source>
        <strain evidence="3">JCM 14719</strain>
    </source>
</reference>
<sequence>MPTARKRATRARSGPGHPTASLRELFLAVTETRERMARIEEQLGQMNHLLERVDEIRYYVVPPRRRRELTAPPGTRPPRFGLRRSSAPEASRPPSAPLASSELTKQLPALAELLKNPLVRSLVRALQSRR</sequence>
<keyword evidence="1" id="KW-0175">Coiled coil</keyword>
<organism evidence="3 4">
    <name type="scientific">Calditerricola satsumensis</name>
    <dbReference type="NCBI Taxonomy" id="373054"/>
    <lineage>
        <taxon>Bacteria</taxon>
        <taxon>Bacillati</taxon>
        <taxon>Bacillota</taxon>
        <taxon>Bacilli</taxon>
        <taxon>Bacillales</taxon>
        <taxon>Bacillaceae</taxon>
        <taxon>Calditerricola</taxon>
    </lineage>
</organism>
<feature type="region of interest" description="Disordered" evidence="2">
    <location>
        <begin position="64"/>
        <end position="102"/>
    </location>
</feature>
<comment type="caution">
    <text evidence="3">The sequence shown here is derived from an EMBL/GenBank/DDBJ whole genome shotgun (WGS) entry which is preliminary data.</text>
</comment>
<feature type="compositionally biased region" description="Basic residues" evidence="2">
    <location>
        <begin position="1"/>
        <end position="10"/>
    </location>
</feature>
<dbReference type="RefSeq" id="WP_054673453.1">
    <property type="nucleotide sequence ID" value="NZ_BMOF01000062.1"/>
</dbReference>